<dbReference type="InterPro" id="IPR053058">
    <property type="entry name" value="Mulikevirus_tape_measure"/>
</dbReference>
<dbReference type="PANTHER" id="PTHR38812:SF2">
    <property type="entry name" value="MU-LIKE PROPHAGE FLUMU PROTEIN GP42"/>
    <property type="match status" value="1"/>
</dbReference>
<accession>A0A1I5Z3D0</accession>
<evidence type="ECO:0000313" key="5">
    <source>
        <dbReference type="Proteomes" id="UP000182025"/>
    </source>
</evidence>
<feature type="coiled-coil region" evidence="1">
    <location>
        <begin position="719"/>
        <end position="771"/>
    </location>
</feature>
<dbReference type="AlphaFoldDB" id="A0A1I5Z3D0"/>
<dbReference type="Proteomes" id="UP000182025">
    <property type="component" value="Unassembled WGS sequence"/>
</dbReference>
<proteinExistence type="predicted"/>
<protein>
    <submittedName>
        <fullName evidence="4">Tape measure domain-containing protein</fullName>
    </submittedName>
</protein>
<dbReference type="PANTHER" id="PTHR38812">
    <property type="entry name" value="MU-LIKE PROPHAGE FLUMU PROTEIN GP42"/>
    <property type="match status" value="1"/>
</dbReference>
<feature type="domain" description="Tape measure protein N-terminal" evidence="3">
    <location>
        <begin position="273"/>
        <end position="460"/>
    </location>
</feature>
<dbReference type="EMBL" id="FOXK01000022">
    <property type="protein sequence ID" value="SFQ50979.1"/>
    <property type="molecule type" value="Genomic_DNA"/>
</dbReference>
<feature type="region of interest" description="Disordered" evidence="2">
    <location>
        <begin position="596"/>
        <end position="622"/>
    </location>
</feature>
<feature type="compositionally biased region" description="Polar residues" evidence="2">
    <location>
        <begin position="611"/>
        <end position="620"/>
    </location>
</feature>
<dbReference type="InterPro" id="IPR013491">
    <property type="entry name" value="Tape_meas_N"/>
</dbReference>
<organism evidence="4 5">
    <name type="scientific">Ectopseudomonas toyotomiensis</name>
    <dbReference type="NCBI Taxonomy" id="554344"/>
    <lineage>
        <taxon>Bacteria</taxon>
        <taxon>Pseudomonadati</taxon>
        <taxon>Pseudomonadota</taxon>
        <taxon>Gammaproteobacteria</taxon>
        <taxon>Pseudomonadales</taxon>
        <taxon>Pseudomonadaceae</taxon>
        <taxon>Ectopseudomonas</taxon>
    </lineage>
</organism>
<keyword evidence="5" id="KW-1185">Reference proteome</keyword>
<feature type="coiled-coil region" evidence="1">
    <location>
        <begin position="147"/>
        <end position="206"/>
    </location>
</feature>
<name>A0A1I5Z3D0_9GAMM</name>
<reference evidence="5" key="1">
    <citation type="submission" date="2016-10" db="EMBL/GenBank/DDBJ databases">
        <authorList>
            <person name="Varghese N."/>
            <person name="Submissions S."/>
        </authorList>
    </citation>
    <scope>NUCLEOTIDE SEQUENCE [LARGE SCALE GENOMIC DNA]</scope>
    <source>
        <strain evidence="5">JCM 15604</strain>
    </source>
</reference>
<gene>
    <name evidence="4" type="ORF">SAMN05216177_1222</name>
</gene>
<feature type="region of interest" description="Disordered" evidence="2">
    <location>
        <begin position="37"/>
        <end position="58"/>
    </location>
</feature>
<dbReference type="NCBIfam" id="TIGR02675">
    <property type="entry name" value="tape_meas_nterm"/>
    <property type="match status" value="1"/>
</dbReference>
<dbReference type="Pfam" id="PF20155">
    <property type="entry name" value="TMP_3"/>
    <property type="match status" value="1"/>
</dbReference>
<dbReference type="RefSeq" id="WP_074919227.1">
    <property type="nucleotide sequence ID" value="NZ_FOXK01000022.1"/>
</dbReference>
<evidence type="ECO:0000259" key="3">
    <source>
        <dbReference type="Pfam" id="PF20155"/>
    </source>
</evidence>
<keyword evidence="1" id="KW-0175">Coiled coil</keyword>
<dbReference type="OrthoDB" id="79849at2"/>
<evidence type="ECO:0000256" key="1">
    <source>
        <dbReference type="SAM" id="Coils"/>
    </source>
</evidence>
<evidence type="ECO:0000256" key="2">
    <source>
        <dbReference type="SAM" id="MobiDB-lite"/>
    </source>
</evidence>
<evidence type="ECO:0000313" key="4">
    <source>
        <dbReference type="EMBL" id="SFQ50979.1"/>
    </source>
</evidence>
<sequence length="1139" mass="120138">MANKELELALRLKTDLEQGRREVVDLADAVEGVGASAKDANRDLGKLGSGADAGKAKTTVDGLTESVRQVGATAASSGEELNHLGETAEQQAARIRAVVAASLQQKQASDQATASNQRLSESIRYTNADWKETAAAQSASMNAYHAAERAQEQRALAERRAAEETAKAAAEADKQDAALRKLLGTIDRTERELSQLDAQERELNMHFKAGRLDIDAYGRALDAIRNRRNALQGIGDEAKRTNLQLNSLTTTIRRVQGLLVTGFAGFGVTSASRAIINTNLEWQQAQSTLQAATGSSAQARQELEYVREVSERLGLELLNTSQAYARLVAAAKETPELGTAIRGIFEGVSSATTALNLTKEETNGILLALEQMVSKGKVQTQELVMQLGQRIPGAFALAAKALDTNTQQLGQWLEKGMIPASQFLPRFAAALQEAYGPSAQAAAGGLNAEINRLNNTWTEFKIQAGEAGFVESYTSAIRDLQAVLRDPTITNGLNTLITAMGKLIEFSARGIGGATNFISWLGQETAARLGGPAGDDVVRVEQAIERQADALKSAQEAYFKAIDGGYPQHMVDRFEKRMQEAQTELQRLQQLQQTFSNTPAPAPRSAPGTPTPTNLGTFTPTGDDKAAVRLAKQQEDWVKQLEKEAATYGKGKAALREYELEQRNLSGALETRARAAWAVLDAAEKQKKADEQAKRDTQLLAQLQIDVMKATGKNVDAAAAEIEKKYGALRKRLQDAGNTDGANLVGQLINIEQAKAQLDQLNQQLERIFAEQGRREQTISTQQQAGLVSELGARQQILDLNKATADQVEALLPKMRELAAATGDPAALERVKDLETRLVALRTVANEFTNALKAGFETGIQGALKGLASGTMDLQEAATSFITSIASSLADMASKNLAQMFADGLGGLLNSGADAAADTAAATATATAITTASTAGATAMGTGISTGGTAAATAMAGAITTAGTTAAAAMAQAIIGASAASSTSDAISGVASVAAVAASTGGHITGPGTTTSDSIPAWLSDWEFVTRAAVVKQPGALDFLHDFNARGMAAVNDYRVRHNTGGLAGVPAPALPSPGLANTRLAEPAKESGTTLKNSQNFYLIDDPQRIGDVMSGPVGNEAIAVAISREPGKFRQILGLNP</sequence>